<dbReference type="HAMAP" id="MF_01600">
    <property type="entry name" value="UPF0182"/>
    <property type="match status" value="1"/>
</dbReference>
<dbReference type="EMBL" id="CP121208">
    <property type="protein sequence ID" value="WFM82995.1"/>
    <property type="molecule type" value="Genomic_DNA"/>
</dbReference>
<evidence type="ECO:0000256" key="5">
    <source>
        <dbReference type="HAMAP-Rule" id="MF_01600"/>
    </source>
</evidence>
<dbReference type="PANTHER" id="PTHR39344:SF1">
    <property type="entry name" value="UPF0182 PROTEIN SLL1060"/>
    <property type="match status" value="1"/>
</dbReference>
<keyword evidence="3 5" id="KW-1133">Transmembrane helix</keyword>
<protein>
    <recommendedName>
        <fullName evidence="5">UPF0182 protein P7079_06250</fullName>
    </recommendedName>
</protein>
<evidence type="ECO:0000313" key="7">
    <source>
        <dbReference type="EMBL" id="WFM82995.1"/>
    </source>
</evidence>
<sequence>MSAPASKLQGNAKGVSTFVVTLGILGLLVIALTIFANFWTEMAWFSQIEAIRVFWTQYGAAIGFGALGTIAVALVVALNARIALGKGAKKGDVVAELEHSPVDMLRRRWWLTYLVAPVVVGLLFGASMGRNWQTFLLWFNATAFGKVDPEYGWDVGFYVFTLPVLNLALSFFFLLLLISAVVAAAIYWMGGHVQMAPNSFKVTSRAQIHVAILAALGALGLAVNYWLSRYELLLGNHDRFSGASYTDINASVPGLTVLSIVVALIALAFVWAAVRHMWRPAVVGIATAIVVSLVVSWIYPALVQSFRVTPNAAELESEYIQRNINATREAYGIADIETQSYDAVTKAEPGQLREDSRTAAQIRLLDPNIVEPSFNQLQQNRQYYTFLEPLTVGRYNVNNEKRDTVIGVRELNLAGLDQERRSWVNDHTVYTHGYGVAAAFGNTVSSQGDPKFWESGIPSRGELGEYEPRIYFGKNSPDYSIVGAPKGATAWELDYPDDKEPNGQKNNTYNGDGGPAIGSSFARLMFAIKFASTDIFFSERVTDQSQILFDRDPSKRVSKVAPYLTLDSKAVPAVVDMDGDPKTPKRVVWIIDAYTTSNNYPYSARQSLEAATSDARSRGQLIGAATKEVNYIRNSVKAVVDAFDGSVTLYQWDEKDPVINAWKGIFPGQLKPISQMSGDLMSHIRYPEDLFKVQRELLARYHVTDAKSFYSGGDFWKVPKEPTARDQAAAQAQPPYYMSLQMPGQKAPEFSLTSSFIPGGTTQRNIMNGFFAASGDAGSEAGKKADTYGKLRLLDLPRGLTIPGPGQAENTMVTNPRVSQDINLLDQRGTKVQMGNLLSLPVGGGMLYVQPVYVQASSGTQYPTLQYVLTLFGDTVGFAPTLDESLNQVFGGNSGVKAGDAAIAGQKEAPLADSGSKDAKVQPDQKSKDGEAAKPAPSAPAPSNPAPTGPAAERLNTALSDAKKAITDSEAARKSGDWTAYGKAQEALTKAVEEAAKAQSELGK</sequence>
<name>A0ABY8FZJ8_9ACTO</name>
<feature type="transmembrane region" description="Helical" evidence="5">
    <location>
        <begin position="248"/>
        <end position="274"/>
    </location>
</feature>
<feature type="transmembrane region" description="Helical" evidence="5">
    <location>
        <begin position="167"/>
        <end position="189"/>
    </location>
</feature>
<keyword evidence="1 5" id="KW-1003">Cell membrane</keyword>
<feature type="transmembrane region" description="Helical" evidence="5">
    <location>
        <begin position="281"/>
        <end position="299"/>
    </location>
</feature>
<evidence type="ECO:0000256" key="6">
    <source>
        <dbReference type="SAM" id="MobiDB-lite"/>
    </source>
</evidence>
<proteinExistence type="inferred from homology"/>
<feature type="compositionally biased region" description="Basic and acidic residues" evidence="6">
    <location>
        <begin position="961"/>
        <end position="976"/>
    </location>
</feature>
<dbReference type="Pfam" id="PF03699">
    <property type="entry name" value="UPF0182"/>
    <property type="match status" value="1"/>
</dbReference>
<evidence type="ECO:0000313" key="8">
    <source>
        <dbReference type="Proteomes" id="UP001215216"/>
    </source>
</evidence>
<feature type="transmembrane region" description="Helical" evidence="5">
    <location>
        <begin position="210"/>
        <end position="228"/>
    </location>
</feature>
<feature type="transmembrane region" description="Helical" evidence="5">
    <location>
        <begin position="12"/>
        <end position="38"/>
    </location>
</feature>
<feature type="transmembrane region" description="Helical" evidence="5">
    <location>
        <begin position="58"/>
        <end position="80"/>
    </location>
</feature>
<dbReference type="InterPro" id="IPR005372">
    <property type="entry name" value="UPF0182"/>
</dbReference>
<reference evidence="7 8" key="1">
    <citation type="submission" date="2023-03" db="EMBL/GenBank/DDBJ databases">
        <title>Complete genome of Arcanobacterium canis strain DSM 25104 isolated in 2010 from a canine otitis externa in Germany.</title>
        <authorList>
            <person name="Borowiak M."/>
            <person name="Kreitlow A."/>
            <person name="Malorny B."/>
            <person name="Laemmler C."/>
            <person name="Prenger-Berninghoff E."/>
            <person name="Ploetz M."/>
            <person name="Abdulmawjood A."/>
        </authorList>
    </citation>
    <scope>NUCLEOTIDE SEQUENCE [LARGE SCALE GENOMIC DNA]</scope>
    <source>
        <strain evidence="7 8">DSM 25104</strain>
    </source>
</reference>
<accession>A0ABY8FZJ8</accession>
<keyword evidence="8" id="KW-1185">Reference proteome</keyword>
<organism evidence="7 8">
    <name type="scientific">Arcanobacterium canis</name>
    <dbReference type="NCBI Taxonomy" id="999183"/>
    <lineage>
        <taxon>Bacteria</taxon>
        <taxon>Bacillati</taxon>
        <taxon>Actinomycetota</taxon>
        <taxon>Actinomycetes</taxon>
        <taxon>Actinomycetales</taxon>
        <taxon>Actinomycetaceae</taxon>
        <taxon>Arcanobacterium</taxon>
    </lineage>
</organism>
<dbReference type="RefSeq" id="WP_278012421.1">
    <property type="nucleotide sequence ID" value="NZ_CP121208.1"/>
</dbReference>
<evidence type="ECO:0000256" key="1">
    <source>
        <dbReference type="ARBA" id="ARBA00022475"/>
    </source>
</evidence>
<evidence type="ECO:0000256" key="2">
    <source>
        <dbReference type="ARBA" id="ARBA00022692"/>
    </source>
</evidence>
<keyword evidence="2 5" id="KW-0812">Transmembrane</keyword>
<feature type="compositionally biased region" description="Basic and acidic residues" evidence="6">
    <location>
        <begin position="915"/>
        <end position="932"/>
    </location>
</feature>
<dbReference type="Proteomes" id="UP001215216">
    <property type="component" value="Chromosome"/>
</dbReference>
<comment type="similarity">
    <text evidence="5">Belongs to the UPF0182 family.</text>
</comment>
<dbReference type="PANTHER" id="PTHR39344">
    <property type="entry name" value="UPF0182 PROTEIN SLL1060"/>
    <property type="match status" value="1"/>
</dbReference>
<feature type="region of interest" description="Disordered" evidence="6">
    <location>
        <begin position="908"/>
        <end position="979"/>
    </location>
</feature>
<feature type="transmembrane region" description="Helical" evidence="5">
    <location>
        <begin position="110"/>
        <end position="129"/>
    </location>
</feature>
<feature type="compositionally biased region" description="Pro residues" evidence="6">
    <location>
        <begin position="937"/>
        <end position="948"/>
    </location>
</feature>
<comment type="subcellular location">
    <subcellularLocation>
        <location evidence="5">Cell membrane</location>
        <topology evidence="5">Multi-pass membrane protein</topology>
    </subcellularLocation>
</comment>
<keyword evidence="4 5" id="KW-0472">Membrane</keyword>
<gene>
    <name evidence="7" type="ORF">P7079_06250</name>
</gene>
<evidence type="ECO:0000256" key="4">
    <source>
        <dbReference type="ARBA" id="ARBA00023136"/>
    </source>
</evidence>
<evidence type="ECO:0000256" key="3">
    <source>
        <dbReference type="ARBA" id="ARBA00022989"/>
    </source>
</evidence>